<reference evidence="1 2" key="1">
    <citation type="submission" date="2016-10" db="EMBL/GenBank/DDBJ databases">
        <authorList>
            <person name="de Groot N.N."/>
        </authorList>
    </citation>
    <scope>NUCLEOTIDE SEQUENCE [LARGE SCALE GENOMIC DNA]</scope>
    <source>
        <strain evidence="1 2">CGMCC 1.5382</strain>
    </source>
</reference>
<evidence type="ECO:0000313" key="2">
    <source>
        <dbReference type="Proteomes" id="UP000198701"/>
    </source>
</evidence>
<dbReference type="EMBL" id="FNFU01000010">
    <property type="protein sequence ID" value="SDK68839.1"/>
    <property type="molecule type" value="Genomic_DNA"/>
</dbReference>
<dbReference type="STRING" id="386301.SAMN05216282_11089"/>
<organism evidence="1 2">
    <name type="scientific">Cryobacterium psychrotolerans</name>
    <dbReference type="NCBI Taxonomy" id="386301"/>
    <lineage>
        <taxon>Bacteria</taxon>
        <taxon>Bacillati</taxon>
        <taxon>Actinomycetota</taxon>
        <taxon>Actinomycetes</taxon>
        <taxon>Micrococcales</taxon>
        <taxon>Microbacteriaceae</taxon>
        <taxon>Cryobacterium</taxon>
    </lineage>
</organism>
<keyword evidence="2" id="KW-1185">Reference proteome</keyword>
<sequence length="39" mass="4387">MVVDVKDPEVDMYVVLKELGGQDATRHHLSIVNHAVKRS</sequence>
<name>A0A1G9DYD3_9MICO</name>
<dbReference type="AlphaFoldDB" id="A0A1G9DYD3"/>
<gene>
    <name evidence="1" type="ORF">SAMN05216282_11089</name>
</gene>
<proteinExistence type="predicted"/>
<dbReference type="Proteomes" id="UP000198701">
    <property type="component" value="Unassembled WGS sequence"/>
</dbReference>
<evidence type="ECO:0000313" key="1">
    <source>
        <dbReference type="EMBL" id="SDK68839.1"/>
    </source>
</evidence>
<accession>A0A1G9DYD3</accession>
<protein>
    <submittedName>
        <fullName evidence="1">Uncharacterized protein</fullName>
    </submittedName>
</protein>